<dbReference type="OrthoDB" id="438641at2759"/>
<dbReference type="OMA" id="ANSWMRE"/>
<proteinExistence type="predicted"/>
<dbReference type="EMBL" id="CM035407">
    <property type="protein sequence ID" value="KAH7444375.1"/>
    <property type="molecule type" value="Genomic_DNA"/>
</dbReference>
<organism evidence="2 3">
    <name type="scientific">Ceratopteris richardii</name>
    <name type="common">Triangle waterfern</name>
    <dbReference type="NCBI Taxonomy" id="49495"/>
    <lineage>
        <taxon>Eukaryota</taxon>
        <taxon>Viridiplantae</taxon>
        <taxon>Streptophyta</taxon>
        <taxon>Embryophyta</taxon>
        <taxon>Tracheophyta</taxon>
        <taxon>Polypodiopsida</taxon>
        <taxon>Polypodiidae</taxon>
        <taxon>Polypodiales</taxon>
        <taxon>Pteridineae</taxon>
        <taxon>Pteridaceae</taxon>
        <taxon>Parkerioideae</taxon>
        <taxon>Ceratopteris</taxon>
    </lineage>
</organism>
<dbReference type="SUPFAM" id="SSF82199">
    <property type="entry name" value="SET domain"/>
    <property type="match status" value="1"/>
</dbReference>
<evidence type="ECO:0000313" key="2">
    <source>
        <dbReference type="EMBL" id="KAH7444375.1"/>
    </source>
</evidence>
<dbReference type="Proteomes" id="UP000825935">
    <property type="component" value="Chromosome 2"/>
</dbReference>
<dbReference type="InterPro" id="IPR053209">
    <property type="entry name" value="Gramillin-biosynth_MTr"/>
</dbReference>
<sequence length="501" mass="55962">MLSVRRYGSLSRAFVFLGIRHFSFSRKQHLPSRCAALLPRHSGNPFKTSFLVFPHQTGNSGRSSGIRHYSSSSAPRSVSLDNSLFYPSLDSLVDLSDYLKNGCNWREAPSCPDYVGPISIARTPDGRGRGLYVTCNVKAGDILIMNNAFAATYNDVQSIELYAKISAIVKQSPEALRKFYCLGGYDYHDDMEVPNVKLFDSNSNYKESNTPRDLQFDEKRIMHIMNVNSFEGDLYSTDTQQPATRLTGVWFLPSFINHSCSPNSSRLVVGEAMFIIASRDIAEKEEITISYIDGMFPLKIREEKLAAMGYGFHCQCRRCEAERSVQSELKEYSSQYHELYENAALEVQGAVTSTVHTHIENCPACTELSAVYDGILGKLNSLSSLTNLEKQWILGGYSSAFLAKWLVCGYASGFSPPSDFATPQALQLVEAMKATVPGMLRTLSFATMLATAAQKDKNQVFALVHRLIQLALDECIRVYGKQKFDVVSKLMEQSAEFVPFF</sequence>
<protein>
    <recommendedName>
        <fullName evidence="1">SET domain-containing protein</fullName>
    </recommendedName>
</protein>
<feature type="domain" description="SET" evidence="1">
    <location>
        <begin position="116"/>
        <end position="292"/>
    </location>
</feature>
<dbReference type="Pfam" id="PF00856">
    <property type="entry name" value="SET"/>
    <property type="match status" value="1"/>
</dbReference>
<dbReference type="Gene3D" id="2.170.270.10">
    <property type="entry name" value="SET domain"/>
    <property type="match status" value="1"/>
</dbReference>
<dbReference type="AlphaFoldDB" id="A0A8T2VFJ9"/>
<name>A0A8T2VFJ9_CERRI</name>
<evidence type="ECO:0000313" key="3">
    <source>
        <dbReference type="Proteomes" id="UP000825935"/>
    </source>
</evidence>
<accession>A0A8T2VFJ9</accession>
<dbReference type="InterPro" id="IPR046341">
    <property type="entry name" value="SET_dom_sf"/>
</dbReference>
<dbReference type="CDD" id="cd20071">
    <property type="entry name" value="SET_SMYD"/>
    <property type="match status" value="1"/>
</dbReference>
<keyword evidence="3" id="KW-1185">Reference proteome</keyword>
<reference evidence="2" key="1">
    <citation type="submission" date="2021-08" db="EMBL/GenBank/DDBJ databases">
        <title>WGS assembly of Ceratopteris richardii.</title>
        <authorList>
            <person name="Marchant D.B."/>
            <person name="Chen G."/>
            <person name="Jenkins J."/>
            <person name="Shu S."/>
            <person name="Leebens-Mack J."/>
            <person name="Grimwood J."/>
            <person name="Schmutz J."/>
            <person name="Soltis P."/>
            <person name="Soltis D."/>
            <person name="Chen Z.-H."/>
        </authorList>
    </citation>
    <scope>NUCLEOTIDE SEQUENCE</scope>
    <source>
        <strain evidence="2">Whitten #5841</strain>
        <tissue evidence="2">Leaf</tissue>
    </source>
</reference>
<dbReference type="PANTHER" id="PTHR47643:SF2">
    <property type="entry name" value="TPR DOMAIN PROTEIN (AFU_ORTHOLOGUE AFUA_5G12710)"/>
    <property type="match status" value="1"/>
</dbReference>
<dbReference type="PANTHER" id="PTHR47643">
    <property type="entry name" value="TPR DOMAIN PROTEIN (AFU_ORTHOLOGUE AFUA_5G12710)"/>
    <property type="match status" value="1"/>
</dbReference>
<evidence type="ECO:0000259" key="1">
    <source>
        <dbReference type="PROSITE" id="PS50280"/>
    </source>
</evidence>
<comment type="caution">
    <text evidence="2">The sequence shown here is derived from an EMBL/GenBank/DDBJ whole genome shotgun (WGS) entry which is preliminary data.</text>
</comment>
<gene>
    <name evidence="2" type="ORF">KP509_02G076300</name>
</gene>
<dbReference type="SMART" id="SM00317">
    <property type="entry name" value="SET"/>
    <property type="match status" value="1"/>
</dbReference>
<dbReference type="InterPro" id="IPR001214">
    <property type="entry name" value="SET_dom"/>
</dbReference>
<dbReference type="PROSITE" id="PS50280">
    <property type="entry name" value="SET"/>
    <property type="match status" value="1"/>
</dbReference>